<evidence type="ECO:0000256" key="3">
    <source>
        <dbReference type="SAM" id="Phobius"/>
    </source>
</evidence>
<feature type="compositionally biased region" description="Polar residues" evidence="2">
    <location>
        <begin position="737"/>
        <end position="747"/>
    </location>
</feature>
<feature type="region of interest" description="Disordered" evidence="2">
    <location>
        <begin position="717"/>
        <end position="810"/>
    </location>
</feature>
<dbReference type="Pfam" id="PF13779">
    <property type="entry name" value="DUF4175"/>
    <property type="match status" value="1"/>
</dbReference>
<keyword evidence="3" id="KW-1133">Transmembrane helix</keyword>
<protein>
    <submittedName>
        <fullName evidence="4">Uncharacterized protein (TIGR02302 family)</fullName>
    </submittedName>
</protein>
<feature type="transmembrane region" description="Helical" evidence="3">
    <location>
        <begin position="46"/>
        <end position="69"/>
    </location>
</feature>
<dbReference type="NCBIfam" id="TIGR02302">
    <property type="entry name" value="aProt_lowcomp"/>
    <property type="match status" value="1"/>
</dbReference>
<dbReference type="Proteomes" id="UP000553963">
    <property type="component" value="Unassembled WGS sequence"/>
</dbReference>
<reference evidence="4 5" key="1">
    <citation type="submission" date="2020-08" db="EMBL/GenBank/DDBJ databases">
        <title>Genomic Encyclopedia of Type Strains, Phase IV (KMG-IV): sequencing the most valuable type-strain genomes for metagenomic binning, comparative biology and taxonomic classification.</title>
        <authorList>
            <person name="Goeker M."/>
        </authorList>
    </citation>
    <scope>NUCLEOTIDE SEQUENCE [LARGE SCALE GENOMIC DNA]</scope>
    <source>
        <strain evidence="4 5">DSM 25966</strain>
    </source>
</reference>
<feature type="region of interest" description="Disordered" evidence="2">
    <location>
        <begin position="1"/>
        <end position="20"/>
    </location>
</feature>
<evidence type="ECO:0000313" key="4">
    <source>
        <dbReference type="EMBL" id="MBB3931675.1"/>
    </source>
</evidence>
<organism evidence="4 5">
    <name type="scientific">Kaistia hirudinis</name>
    <dbReference type="NCBI Taxonomy" id="1293440"/>
    <lineage>
        <taxon>Bacteria</taxon>
        <taxon>Pseudomonadati</taxon>
        <taxon>Pseudomonadota</taxon>
        <taxon>Alphaproteobacteria</taxon>
        <taxon>Hyphomicrobiales</taxon>
        <taxon>Kaistiaceae</taxon>
        <taxon>Kaistia</taxon>
    </lineage>
</organism>
<comment type="caution">
    <text evidence="4">The sequence shown here is derived from an EMBL/GenBank/DDBJ whole genome shotgun (WGS) entry which is preliminary data.</text>
</comment>
<keyword evidence="1" id="KW-0175">Coiled coil</keyword>
<evidence type="ECO:0000256" key="1">
    <source>
        <dbReference type="SAM" id="Coils"/>
    </source>
</evidence>
<feature type="transmembrane region" description="Helical" evidence="3">
    <location>
        <begin position="169"/>
        <end position="188"/>
    </location>
</feature>
<dbReference type="InterPro" id="IPR012683">
    <property type="entry name" value="CHP02302_TM"/>
</dbReference>
<keyword evidence="5" id="KW-1185">Reference proteome</keyword>
<dbReference type="EMBL" id="JACIDS010000003">
    <property type="protein sequence ID" value="MBB3931675.1"/>
    <property type="molecule type" value="Genomic_DNA"/>
</dbReference>
<keyword evidence="3" id="KW-0472">Membrane</keyword>
<keyword evidence="3" id="KW-0812">Transmembrane</keyword>
<evidence type="ECO:0000256" key="2">
    <source>
        <dbReference type="SAM" id="MobiDB-lite"/>
    </source>
</evidence>
<evidence type="ECO:0000313" key="5">
    <source>
        <dbReference type="Proteomes" id="UP000553963"/>
    </source>
</evidence>
<feature type="coiled-coil region" evidence="1">
    <location>
        <begin position="612"/>
        <end position="639"/>
    </location>
</feature>
<accession>A0A840ATA0</accession>
<dbReference type="RefSeq" id="WP_183399292.1">
    <property type="nucleotide sequence ID" value="NZ_JACIDS010000003.1"/>
</dbReference>
<dbReference type="AlphaFoldDB" id="A0A840ATA0"/>
<feature type="transmembrane region" description="Helical" evidence="3">
    <location>
        <begin position="75"/>
        <end position="93"/>
    </location>
</feature>
<proteinExistence type="predicted"/>
<feature type="region of interest" description="Disordered" evidence="2">
    <location>
        <begin position="668"/>
        <end position="697"/>
    </location>
</feature>
<feature type="coiled-coil region" evidence="1">
    <location>
        <begin position="524"/>
        <end position="571"/>
    </location>
</feature>
<name>A0A840ATA0_9HYPH</name>
<sequence length="848" mass="91575">MSEPAGGAAKREADQRLVSSDGEAAARQRIARAIERARLALVFERVWPRLVPILALGGVFLILSWLGLWSRVPDLARFALLGLLGTILLFLVLRLGGIRGPTADEALARVAEHSQAPHRPAVALNDSLKDTDDPLTLALWRAHRRRLVESLGAVRAGWPSPGMNARDPYALRFLVPLLLFVAFFAAGADRRQLIGDAVRPTLPAAEIAARIDAWVTPPAYTGIPPIFLTGESARVTGGEQPVRIPFGSVVTVRVPQDDALAVVAKTVDGADVPFEAAETPAAGTAQGPQAPALGERRVVLRKDGSVAIDRGGSALMAWNFLVTPDQPPKIELTRDPGATLSGALQLNYSVSDDYGVIAARAILESAAPAGSEAARPLVGPPEMPLGLPRLRMREGAGETIRDLSAHPWAGAKVRMSLEATDEAGQTGRSAPTEFVLPMRQFTNPIARAVVEQRRTLALDAGKAGAVAAALDAITMDPSKYDSDGVYLSLRAAYHRLTGARGDDDLRSVVDFLWEIALGIEDGDLSLAAQDLRAAQEQLKQALDRGASDEEIDKAMRDLRAAMDKYLQALAENAQRNPEQSRAPMDQNARVMSQQDLQKMLDQIENLAKTGSREAAQQLLSELQQMMENMESGRSQQTQQGEGGPMNEALDKLGDMIRRQQQLMDRTFKLDPDTDGSGADLPSMTPQERQQALDALRQGQQELQRKLDQLQKDMQAQGLQPDGRLGQAGRAMGEATDQLGQGQPNQAVGPQGQALQALREGARSLADRMARQQQNGTGVRQGGGTAPGQDPLGRQQAGRGNDLGSSVKVPDAIDTQRAREILDDIRRRLGDAARPLLEKDYLERLLQRY</sequence>
<feature type="compositionally biased region" description="Basic and acidic residues" evidence="2">
    <location>
        <begin position="759"/>
        <end position="769"/>
    </location>
</feature>
<gene>
    <name evidence="4" type="ORF">GGR25_002725</name>
</gene>